<gene>
    <name evidence="2" type="ORF">H1R20_g4765</name>
</gene>
<feature type="domain" description="CHAT" evidence="1">
    <location>
        <begin position="752"/>
        <end position="1043"/>
    </location>
</feature>
<evidence type="ECO:0000313" key="3">
    <source>
        <dbReference type="Proteomes" id="UP001140091"/>
    </source>
</evidence>
<evidence type="ECO:0000313" key="2">
    <source>
        <dbReference type="EMBL" id="KAJ2932361.1"/>
    </source>
</evidence>
<accession>A0A9W8MIW8</accession>
<keyword evidence="3" id="KW-1185">Reference proteome</keyword>
<feature type="non-terminal residue" evidence="2">
    <location>
        <position position="1"/>
    </location>
</feature>
<organism evidence="2 3">
    <name type="scientific">Candolleomyces eurysporus</name>
    <dbReference type="NCBI Taxonomy" id="2828524"/>
    <lineage>
        <taxon>Eukaryota</taxon>
        <taxon>Fungi</taxon>
        <taxon>Dikarya</taxon>
        <taxon>Basidiomycota</taxon>
        <taxon>Agaricomycotina</taxon>
        <taxon>Agaricomycetes</taxon>
        <taxon>Agaricomycetidae</taxon>
        <taxon>Agaricales</taxon>
        <taxon>Agaricineae</taxon>
        <taxon>Psathyrellaceae</taxon>
        <taxon>Candolleomyces</taxon>
    </lineage>
</organism>
<dbReference type="Pfam" id="PF12770">
    <property type="entry name" value="CHAT"/>
    <property type="match status" value="1"/>
</dbReference>
<proteinExistence type="predicted"/>
<protein>
    <recommendedName>
        <fullName evidence="1">CHAT domain-containing protein</fullName>
    </recommendedName>
</protein>
<dbReference type="OrthoDB" id="9991317at2759"/>
<sequence length="1044" mass="115918">MKCMGFWELLGNAGTLQALRETVTIAKDLLSSTLPDSPPRIAMLGMLALAMIKCTVSPAQSLDHCLNDITSLLDEASSGQFNELTMVQCITELRTGVDKLRRAQLFASFAGKFSEGTHAEDPAAAKVAAEMALDGDPQLAFNEYLTLHKPGQLMLNRNWRDALMRNKRAIELLPKNHPLQASLSVRRPYLAIVSILSKEYSSGEVLDERIASLKEVIAAPLPALARELALVEGLLAIELAERFENSRNLIDIKEALYYQREWTSRTGYGGKGYGMKVILARILCQYGCEYDDLESLREARSILVACAAGIPPEDSDTQAIVSATLRKLAFHFLSLGKTDDIHDLLDPASKLQENLREDFNWFYQHIIDRRFPDNPDGDLSHMLSFAEETARSMSSQIGIQLECTALLAVTLLLQLKFRSDPSRMREGILLLRQCSAFVEDDNAPVHLCLGLGYQALHQIDGDSHHIQKALHHFSRAALHFRTPQDRLKAARIWLEAMNTQTKLRSQDVIGAAEIIVHSTTQLTGLEITVDKRHQRLKVWKVSKDILLASNAAIGLGEVEKALEWLERGRGLVWTQINSLRSPLDELRSHNPALASRLEAISRDLEIYGGRAHEFGRPSAIIEEQSSSQAMEIMHTKLVKQRQELIETIRTTVPGLENFLQPPPSGVRFKNLPASGPVVIVHAYSEFHAIFLIPGLDEPLHIPLPNFSVKRAEQLRDRLRSSLLESQLRQRGEMERAIRPACEKSLSEAFRGILRELWKGIVKPILDALAFPRSEAPSTRIWWCPTGPLTSLPLHAAGIYGGTTSESVFDYAVSSYIPTVSVLTDRARKTCPIPEDKAGMCLLSQANAHGLTKIPGTKEEINKIAEVVNSPSLRLQRLEDKEATCAEFLEAMESCSWIHLACHGTQDAEQPLKSGFALADGRLELAAIITKSNLKHAEFAFLSACETSTGDVELSEESAHLAAGMLAAGYRGVVGTMWSINDNHAPQFAEDFYRNLLAKGGEIEGGNKLNVEQTAYALHHAVQQLRKRTGDSEFHLWAPYVHFGL</sequence>
<dbReference type="InterPro" id="IPR024983">
    <property type="entry name" value="CHAT_dom"/>
</dbReference>
<dbReference type="EMBL" id="JANBPK010000774">
    <property type="protein sequence ID" value="KAJ2932361.1"/>
    <property type="molecule type" value="Genomic_DNA"/>
</dbReference>
<reference evidence="2" key="1">
    <citation type="submission" date="2022-06" db="EMBL/GenBank/DDBJ databases">
        <title>Genome Sequence of Candolleomyces eurysporus.</title>
        <authorList>
            <person name="Buettner E."/>
        </authorList>
    </citation>
    <scope>NUCLEOTIDE SEQUENCE</scope>
    <source>
        <strain evidence="2">VTCC 930004</strain>
    </source>
</reference>
<comment type="caution">
    <text evidence="2">The sequence shown here is derived from an EMBL/GenBank/DDBJ whole genome shotgun (WGS) entry which is preliminary data.</text>
</comment>
<dbReference type="Proteomes" id="UP001140091">
    <property type="component" value="Unassembled WGS sequence"/>
</dbReference>
<dbReference type="AlphaFoldDB" id="A0A9W8MIW8"/>
<name>A0A9W8MIW8_9AGAR</name>
<evidence type="ECO:0000259" key="1">
    <source>
        <dbReference type="Pfam" id="PF12770"/>
    </source>
</evidence>